<keyword evidence="2" id="KW-1185">Reference proteome</keyword>
<evidence type="ECO:0000313" key="2">
    <source>
        <dbReference type="Proteomes" id="UP000054217"/>
    </source>
</evidence>
<gene>
    <name evidence="1" type="ORF">M404DRAFT_993239</name>
</gene>
<accession>A0A0C3PI00</accession>
<name>A0A0C3PI00_PISTI</name>
<dbReference type="InParanoid" id="A0A0C3PI00"/>
<sequence length="90" mass="10164">MGSPYVHCDLFDFFLCTSRSACHTVERAAQLSISGHEQHWECAYRRYANFDLFAMHRGPSTHVGPYVVMELPANLILKASSRFGLCVVVI</sequence>
<proteinExistence type="predicted"/>
<dbReference type="EMBL" id="KN831946">
    <property type="protein sequence ID" value="KIO13695.1"/>
    <property type="molecule type" value="Genomic_DNA"/>
</dbReference>
<evidence type="ECO:0000313" key="1">
    <source>
        <dbReference type="EMBL" id="KIO13695.1"/>
    </source>
</evidence>
<reference evidence="2" key="2">
    <citation type="submission" date="2015-01" db="EMBL/GenBank/DDBJ databases">
        <title>Evolutionary Origins and Diversification of the Mycorrhizal Mutualists.</title>
        <authorList>
            <consortium name="DOE Joint Genome Institute"/>
            <consortium name="Mycorrhizal Genomics Consortium"/>
            <person name="Kohler A."/>
            <person name="Kuo A."/>
            <person name="Nagy L.G."/>
            <person name="Floudas D."/>
            <person name="Copeland A."/>
            <person name="Barry K.W."/>
            <person name="Cichocki N."/>
            <person name="Veneault-Fourrey C."/>
            <person name="LaButti K."/>
            <person name="Lindquist E.A."/>
            <person name="Lipzen A."/>
            <person name="Lundell T."/>
            <person name="Morin E."/>
            <person name="Murat C."/>
            <person name="Riley R."/>
            <person name="Ohm R."/>
            <person name="Sun H."/>
            <person name="Tunlid A."/>
            <person name="Henrissat B."/>
            <person name="Grigoriev I.V."/>
            <person name="Hibbett D.S."/>
            <person name="Martin F."/>
        </authorList>
    </citation>
    <scope>NUCLEOTIDE SEQUENCE [LARGE SCALE GENOMIC DNA]</scope>
    <source>
        <strain evidence="2">Marx 270</strain>
    </source>
</reference>
<organism evidence="1 2">
    <name type="scientific">Pisolithus tinctorius Marx 270</name>
    <dbReference type="NCBI Taxonomy" id="870435"/>
    <lineage>
        <taxon>Eukaryota</taxon>
        <taxon>Fungi</taxon>
        <taxon>Dikarya</taxon>
        <taxon>Basidiomycota</taxon>
        <taxon>Agaricomycotina</taxon>
        <taxon>Agaricomycetes</taxon>
        <taxon>Agaricomycetidae</taxon>
        <taxon>Boletales</taxon>
        <taxon>Sclerodermatineae</taxon>
        <taxon>Pisolithaceae</taxon>
        <taxon>Pisolithus</taxon>
    </lineage>
</organism>
<dbReference type="Proteomes" id="UP000054217">
    <property type="component" value="Unassembled WGS sequence"/>
</dbReference>
<reference evidence="1 2" key="1">
    <citation type="submission" date="2014-04" db="EMBL/GenBank/DDBJ databases">
        <authorList>
            <consortium name="DOE Joint Genome Institute"/>
            <person name="Kuo A."/>
            <person name="Kohler A."/>
            <person name="Costa M.D."/>
            <person name="Nagy L.G."/>
            <person name="Floudas D."/>
            <person name="Copeland A."/>
            <person name="Barry K.W."/>
            <person name="Cichocki N."/>
            <person name="Veneault-Fourrey C."/>
            <person name="LaButti K."/>
            <person name="Lindquist E.A."/>
            <person name="Lipzen A."/>
            <person name="Lundell T."/>
            <person name="Morin E."/>
            <person name="Murat C."/>
            <person name="Sun H."/>
            <person name="Tunlid A."/>
            <person name="Henrissat B."/>
            <person name="Grigoriev I.V."/>
            <person name="Hibbett D.S."/>
            <person name="Martin F."/>
            <person name="Nordberg H.P."/>
            <person name="Cantor M.N."/>
            <person name="Hua S.X."/>
        </authorList>
    </citation>
    <scope>NUCLEOTIDE SEQUENCE [LARGE SCALE GENOMIC DNA]</scope>
    <source>
        <strain evidence="1 2">Marx 270</strain>
    </source>
</reference>
<dbReference type="HOGENOM" id="CLU_2441763_0_0_1"/>
<dbReference type="AlphaFoldDB" id="A0A0C3PI00"/>
<protein>
    <submittedName>
        <fullName evidence="1">Uncharacterized protein</fullName>
    </submittedName>
</protein>